<evidence type="ECO:0000256" key="1">
    <source>
        <dbReference type="ARBA" id="ARBA00004479"/>
    </source>
</evidence>
<evidence type="ECO:0000256" key="6">
    <source>
        <dbReference type="ARBA" id="ARBA00022976"/>
    </source>
</evidence>
<dbReference type="InterPro" id="IPR024072">
    <property type="entry name" value="DHFR-like_dom_sf"/>
</dbReference>
<dbReference type="EMBL" id="JARAKH010000039">
    <property type="protein sequence ID" value="KAK8382346.1"/>
    <property type="molecule type" value="Genomic_DNA"/>
</dbReference>
<proteinExistence type="inferred from homology"/>
<gene>
    <name evidence="12" type="ORF">O3P69_015342</name>
</gene>
<keyword evidence="13" id="KW-1185">Reference proteome</keyword>
<evidence type="ECO:0000313" key="13">
    <source>
        <dbReference type="Proteomes" id="UP001487740"/>
    </source>
</evidence>
<dbReference type="GO" id="GO:0016485">
    <property type="term" value="P:protein processing"/>
    <property type="evidence" value="ECO:0007669"/>
    <property type="project" value="InterPro"/>
</dbReference>
<dbReference type="GO" id="GO:0007219">
    <property type="term" value="P:Notch signaling pathway"/>
    <property type="evidence" value="ECO:0007669"/>
    <property type="project" value="UniProtKB-KW"/>
</dbReference>
<comment type="similarity">
    <text evidence="2">Belongs to the nicastrin family.</text>
</comment>
<dbReference type="PANTHER" id="PTHR21092:SF0">
    <property type="entry name" value="NICASTRIN"/>
    <property type="match status" value="1"/>
</dbReference>
<comment type="caution">
    <text evidence="12">The sequence shown here is derived from an EMBL/GenBank/DDBJ whole genome shotgun (WGS) entry which is preliminary data.</text>
</comment>
<dbReference type="AlphaFoldDB" id="A0AAW0T4M6"/>
<evidence type="ECO:0000256" key="5">
    <source>
        <dbReference type="ARBA" id="ARBA00022729"/>
    </source>
</evidence>
<dbReference type="Pfam" id="PF00186">
    <property type="entry name" value="DHFR_1"/>
    <property type="match status" value="1"/>
</dbReference>
<dbReference type="CDD" id="cd00209">
    <property type="entry name" value="DHFR"/>
    <property type="match status" value="1"/>
</dbReference>
<keyword evidence="5 10" id="KW-0732">Signal</keyword>
<comment type="subcellular location">
    <subcellularLocation>
        <location evidence="1">Membrane</location>
        <topology evidence="1">Single-pass type I membrane protein</topology>
    </subcellularLocation>
</comment>
<dbReference type="InterPro" id="IPR041084">
    <property type="entry name" value="Ncstrn_small"/>
</dbReference>
<dbReference type="PROSITE" id="PS51330">
    <property type="entry name" value="DHFR_2"/>
    <property type="match status" value="1"/>
</dbReference>
<keyword evidence="7" id="KW-1133">Transmembrane helix</keyword>
<evidence type="ECO:0000256" key="8">
    <source>
        <dbReference type="ARBA" id="ARBA00023136"/>
    </source>
</evidence>
<evidence type="ECO:0000256" key="7">
    <source>
        <dbReference type="ARBA" id="ARBA00022989"/>
    </source>
</evidence>
<dbReference type="GO" id="GO:0007220">
    <property type="term" value="P:Notch receptor processing"/>
    <property type="evidence" value="ECO:0007669"/>
    <property type="project" value="TreeGrafter"/>
</dbReference>
<evidence type="ECO:0000256" key="9">
    <source>
        <dbReference type="ARBA" id="ARBA00023180"/>
    </source>
</evidence>
<keyword evidence="9" id="KW-0325">Glycoprotein</keyword>
<dbReference type="Pfam" id="PF18266">
    <property type="entry name" value="Ncstrn_small"/>
    <property type="match status" value="1"/>
</dbReference>
<feature type="chain" id="PRO_5043777115" description="Nicastrin" evidence="10">
    <location>
        <begin position="28"/>
        <end position="399"/>
    </location>
</feature>
<sequence>MAGRGVTQLKLLASLCLFIATADYTNGERVKQKIYQDIQGDMACFKRFNGTHEFGCTSKFYGNLGVVHVVDSSEDLTWVFDHGPHQPYVLALYPEFMTVEVLQQADHSGKVSGVILMVEEDFDPASLYSGFSGETPCPNEGLGLYTQSLNPEYAGEAWGYIGSSRMVWDMEKGQFPFEPQKNEPDQIFYQVNQFYYFSSVDNGTCFESTVRKTEAMSPAFLIDDYDWQSGEYSTWTESGWQLTELRIFLRPSVVHEIALTSRTWYSWDARPGNPFPINFDHFQDALNGVLSSQIKEQQDSCDKVIFCQNFEDALKAATSQSSEVETVWVIGGHSLYKMALQSEHLHRIYLTKIMKEFECDVFFPSFDINHFKLVEDPSVSSELQQEGDIQYKYEVYEKI</sequence>
<protein>
    <recommendedName>
        <fullName evidence="3">Nicastrin</fullName>
    </recommendedName>
</protein>
<reference evidence="12 13" key="1">
    <citation type="submission" date="2023-03" db="EMBL/GenBank/DDBJ databases">
        <title>High-quality genome of Scylla paramamosain provides insights in environmental adaptation.</title>
        <authorList>
            <person name="Zhang L."/>
        </authorList>
    </citation>
    <scope>NUCLEOTIDE SEQUENCE [LARGE SCALE GENOMIC DNA]</scope>
    <source>
        <strain evidence="12">LZ_2023a</strain>
        <tissue evidence="12">Muscle</tissue>
    </source>
</reference>
<dbReference type="GO" id="GO:0046654">
    <property type="term" value="P:tetrahydrofolate biosynthetic process"/>
    <property type="evidence" value="ECO:0007669"/>
    <property type="project" value="InterPro"/>
</dbReference>
<evidence type="ECO:0000256" key="4">
    <source>
        <dbReference type="ARBA" id="ARBA00022692"/>
    </source>
</evidence>
<keyword evidence="4" id="KW-0812">Transmembrane</keyword>
<feature type="domain" description="DHFR" evidence="11">
    <location>
        <begin position="289"/>
        <end position="398"/>
    </location>
</feature>
<evidence type="ECO:0000259" key="11">
    <source>
        <dbReference type="PROSITE" id="PS51330"/>
    </source>
</evidence>
<dbReference type="InterPro" id="IPR008710">
    <property type="entry name" value="Nicastrin"/>
</dbReference>
<dbReference type="SUPFAM" id="SSF53597">
    <property type="entry name" value="Dihydrofolate reductase-like"/>
    <property type="match status" value="1"/>
</dbReference>
<evidence type="ECO:0000256" key="2">
    <source>
        <dbReference type="ARBA" id="ARBA00007717"/>
    </source>
</evidence>
<name>A0AAW0T4M6_SCYPA</name>
<dbReference type="InterPro" id="IPR001796">
    <property type="entry name" value="DHFR_dom"/>
</dbReference>
<accession>A0AAW0T4M6</accession>
<dbReference type="GO" id="GO:0005886">
    <property type="term" value="C:plasma membrane"/>
    <property type="evidence" value="ECO:0007669"/>
    <property type="project" value="TreeGrafter"/>
</dbReference>
<dbReference type="PANTHER" id="PTHR21092">
    <property type="entry name" value="NICASTRIN"/>
    <property type="match status" value="1"/>
</dbReference>
<feature type="signal peptide" evidence="10">
    <location>
        <begin position="1"/>
        <end position="27"/>
    </location>
</feature>
<dbReference type="GO" id="GO:0004146">
    <property type="term" value="F:dihydrofolate reductase activity"/>
    <property type="evidence" value="ECO:0007669"/>
    <property type="project" value="InterPro"/>
</dbReference>
<evidence type="ECO:0000313" key="12">
    <source>
        <dbReference type="EMBL" id="KAK8382346.1"/>
    </source>
</evidence>
<organism evidence="12 13">
    <name type="scientific">Scylla paramamosain</name>
    <name type="common">Mud crab</name>
    <dbReference type="NCBI Taxonomy" id="85552"/>
    <lineage>
        <taxon>Eukaryota</taxon>
        <taxon>Metazoa</taxon>
        <taxon>Ecdysozoa</taxon>
        <taxon>Arthropoda</taxon>
        <taxon>Crustacea</taxon>
        <taxon>Multicrustacea</taxon>
        <taxon>Malacostraca</taxon>
        <taxon>Eumalacostraca</taxon>
        <taxon>Eucarida</taxon>
        <taxon>Decapoda</taxon>
        <taxon>Pleocyemata</taxon>
        <taxon>Brachyura</taxon>
        <taxon>Eubrachyura</taxon>
        <taxon>Portunoidea</taxon>
        <taxon>Portunidae</taxon>
        <taxon>Portuninae</taxon>
        <taxon>Scylla</taxon>
    </lineage>
</organism>
<keyword evidence="6" id="KW-0914">Notch signaling pathway</keyword>
<keyword evidence="8" id="KW-0472">Membrane</keyword>
<dbReference type="Gene3D" id="3.40.430.10">
    <property type="entry name" value="Dihydrofolate Reductase, subunit A"/>
    <property type="match status" value="1"/>
</dbReference>
<evidence type="ECO:0000256" key="10">
    <source>
        <dbReference type="SAM" id="SignalP"/>
    </source>
</evidence>
<dbReference type="Proteomes" id="UP001487740">
    <property type="component" value="Unassembled WGS sequence"/>
</dbReference>
<evidence type="ECO:0000256" key="3">
    <source>
        <dbReference type="ARBA" id="ARBA00015303"/>
    </source>
</evidence>